<feature type="region of interest" description="Disordered" evidence="7">
    <location>
        <begin position="262"/>
        <end position="351"/>
    </location>
</feature>
<organism evidence="10 11">
    <name type="scientific">Arachis hypogaea</name>
    <name type="common">Peanut</name>
    <dbReference type="NCBI Taxonomy" id="3818"/>
    <lineage>
        <taxon>Eukaryota</taxon>
        <taxon>Viridiplantae</taxon>
        <taxon>Streptophyta</taxon>
        <taxon>Embryophyta</taxon>
        <taxon>Tracheophyta</taxon>
        <taxon>Spermatophyta</taxon>
        <taxon>Magnoliopsida</taxon>
        <taxon>eudicotyledons</taxon>
        <taxon>Gunneridae</taxon>
        <taxon>Pentapetalae</taxon>
        <taxon>rosids</taxon>
        <taxon>fabids</taxon>
        <taxon>Fabales</taxon>
        <taxon>Fabaceae</taxon>
        <taxon>Papilionoideae</taxon>
        <taxon>50 kb inversion clade</taxon>
        <taxon>dalbergioids sensu lato</taxon>
        <taxon>Dalbergieae</taxon>
        <taxon>Pterocarpus clade</taxon>
        <taxon>Arachis</taxon>
    </lineage>
</organism>
<keyword evidence="6" id="KW-0539">Nucleus</keyword>
<dbReference type="PROSITE" id="PS51370">
    <property type="entry name" value="R"/>
    <property type="match status" value="1"/>
</dbReference>
<feature type="compositionally biased region" description="Basic and acidic residues" evidence="7">
    <location>
        <begin position="300"/>
        <end position="317"/>
    </location>
</feature>
<feature type="compositionally biased region" description="Polar residues" evidence="7">
    <location>
        <begin position="233"/>
        <end position="248"/>
    </location>
</feature>
<dbReference type="GO" id="GO:0043565">
    <property type="term" value="F:sequence-specific DNA binding"/>
    <property type="evidence" value="ECO:0007669"/>
    <property type="project" value="TreeGrafter"/>
</dbReference>
<dbReference type="EMBL" id="SDMP01000013">
    <property type="protein sequence ID" value="RYR20424.1"/>
    <property type="molecule type" value="Genomic_DNA"/>
</dbReference>
<feature type="domain" description="R" evidence="9">
    <location>
        <begin position="300"/>
        <end position="317"/>
    </location>
</feature>
<evidence type="ECO:0000256" key="2">
    <source>
        <dbReference type="ARBA" id="ARBA00022473"/>
    </source>
</evidence>
<keyword evidence="5" id="KW-0804">Transcription</keyword>
<feature type="compositionally biased region" description="Low complexity" evidence="7">
    <location>
        <begin position="331"/>
        <end position="349"/>
    </location>
</feature>
<dbReference type="InterPro" id="IPR017887">
    <property type="entry name" value="TF_TCP_subgr"/>
</dbReference>
<keyword evidence="4" id="KW-0238">DNA-binding</keyword>
<dbReference type="AlphaFoldDB" id="A0A445A1V4"/>
<feature type="region of interest" description="Disordered" evidence="7">
    <location>
        <begin position="365"/>
        <end position="405"/>
    </location>
</feature>
<feature type="compositionally biased region" description="Polar residues" evidence="7">
    <location>
        <begin position="1"/>
        <end position="11"/>
    </location>
</feature>
<proteinExistence type="predicted"/>
<feature type="compositionally biased region" description="Polar residues" evidence="7">
    <location>
        <begin position="18"/>
        <end position="30"/>
    </location>
</feature>
<evidence type="ECO:0000259" key="9">
    <source>
        <dbReference type="PROSITE" id="PS51370"/>
    </source>
</evidence>
<feature type="compositionally biased region" description="Basic residues" evidence="7">
    <location>
        <begin position="279"/>
        <end position="291"/>
    </location>
</feature>
<dbReference type="Gramene" id="arahy.Tifrunner.gnm2.ann2.Ah13g306900.1">
    <property type="protein sequence ID" value="arahy.Tifrunner.gnm2.ann2.Ah13g306900.1-CDS"/>
    <property type="gene ID" value="arahy.Tifrunner.gnm2.ann2.Ah13g306900"/>
</dbReference>
<dbReference type="PANTHER" id="PTHR31072">
    <property type="entry name" value="TRANSCRIPTION FACTOR TCP4-RELATED"/>
    <property type="match status" value="1"/>
</dbReference>
<evidence type="ECO:0000256" key="3">
    <source>
        <dbReference type="ARBA" id="ARBA00023015"/>
    </source>
</evidence>
<feature type="region of interest" description="Disordered" evidence="7">
    <location>
        <begin position="226"/>
        <end position="249"/>
    </location>
</feature>
<dbReference type="SMR" id="A0A445A1V4"/>
<dbReference type="Pfam" id="PF03634">
    <property type="entry name" value="TCP"/>
    <property type="match status" value="1"/>
</dbReference>
<evidence type="ECO:0000313" key="10">
    <source>
        <dbReference type="EMBL" id="RYR20424.1"/>
    </source>
</evidence>
<evidence type="ECO:0000256" key="4">
    <source>
        <dbReference type="ARBA" id="ARBA00023125"/>
    </source>
</evidence>
<feature type="compositionally biased region" description="Low complexity" evidence="7">
    <location>
        <begin position="59"/>
        <end position="68"/>
    </location>
</feature>
<feature type="compositionally biased region" description="Polar residues" evidence="7">
    <location>
        <begin position="41"/>
        <end position="52"/>
    </location>
</feature>
<dbReference type="GO" id="GO:2000032">
    <property type="term" value="P:regulation of secondary shoot formation"/>
    <property type="evidence" value="ECO:0007669"/>
    <property type="project" value="TreeGrafter"/>
</dbReference>
<accession>A0A445A1V4</accession>
<keyword evidence="11" id="KW-1185">Reference proteome</keyword>
<comment type="caution">
    <text evidence="10">The sequence shown here is derived from an EMBL/GenBank/DDBJ whole genome shotgun (WGS) entry which is preliminary data.</text>
</comment>
<feature type="region of interest" description="Disordered" evidence="7">
    <location>
        <begin position="152"/>
        <end position="173"/>
    </location>
</feature>
<dbReference type="InterPro" id="IPR017888">
    <property type="entry name" value="CYC/TB1_R_domain"/>
</dbReference>
<keyword evidence="3" id="KW-0805">Transcription regulation</keyword>
<evidence type="ECO:0000256" key="6">
    <source>
        <dbReference type="ARBA" id="ARBA00023242"/>
    </source>
</evidence>
<dbReference type="InterPro" id="IPR005333">
    <property type="entry name" value="Transcription_factor_TCP"/>
</dbReference>
<feature type="domain" description="TCP" evidence="8">
    <location>
        <begin position="166"/>
        <end position="224"/>
    </location>
</feature>
<evidence type="ECO:0000259" key="8">
    <source>
        <dbReference type="PROSITE" id="PS51369"/>
    </source>
</evidence>
<evidence type="ECO:0000313" key="11">
    <source>
        <dbReference type="Proteomes" id="UP000289738"/>
    </source>
</evidence>
<name>A0A445A1V4_ARAHY</name>
<dbReference type="PROSITE" id="PS51369">
    <property type="entry name" value="TCP"/>
    <property type="match status" value="1"/>
</dbReference>
<evidence type="ECO:0000256" key="7">
    <source>
        <dbReference type="SAM" id="MobiDB-lite"/>
    </source>
</evidence>
<dbReference type="PANTHER" id="PTHR31072:SF226">
    <property type="entry name" value="TRANSCRIPTION FACTOR TCP18"/>
    <property type="match status" value="1"/>
</dbReference>
<feature type="compositionally biased region" description="Basic residues" evidence="7">
    <location>
        <begin position="160"/>
        <end position="172"/>
    </location>
</feature>
<evidence type="ECO:0000256" key="1">
    <source>
        <dbReference type="ARBA" id="ARBA00004123"/>
    </source>
</evidence>
<dbReference type="OrthoDB" id="1896834at2759"/>
<dbReference type="STRING" id="3818.A0A445A1V4"/>
<comment type="subcellular location">
    <subcellularLocation>
        <location evidence="1">Nucleus</location>
    </subcellularLocation>
</comment>
<keyword evidence="2" id="KW-0217">Developmental protein</keyword>
<protein>
    <recommendedName>
        <fullName evidence="12">TCP domain-containing protein</fullName>
    </recommendedName>
</protein>
<dbReference type="GO" id="GO:0005634">
    <property type="term" value="C:nucleus"/>
    <property type="evidence" value="ECO:0007669"/>
    <property type="project" value="UniProtKB-SubCell"/>
</dbReference>
<gene>
    <name evidence="10" type="ORF">Ahy_B03g065541</name>
</gene>
<feature type="region of interest" description="Disordered" evidence="7">
    <location>
        <begin position="1"/>
        <end position="69"/>
    </location>
</feature>
<sequence>MYSSPNSSNTIHHFINGNDDQVSPYPNNQPLLFPSSSSSSNVRPFSIESSPSSKEEQANNNNNNCALPLSPPPTPSFSFFQFPYSPLFEDNEIFLNGEFHFLHHQSLAPSDRNDQAGVVNMEVSITNTNKNSSGQGMTITTAAAAAAAATTAPVATTTTTRRRSSKRDRHSKINTARGLRDRRMRLSLEVARRFFGLQDMLGFDKASKTVEWLLNQAKVEIKQLAREKKKNHQSCSSFNGKSASSTSECEGVSSLDEVAISENQGHNEKLLPTPTTTTKTKKRRGSNKVSRKSSFNPIGKESREKARERARERTREKTRLKKLAHQESTDKNNNNNDNDNNNKQCNNNNHDVATSVIGLNPLSSWNPFENVEESAGTNNNDSNHHSHQGLNAQAEAEEPSSPAKDHRPLEAAAEDMVHHEEESLVIMSKWSPTMIFNSLLNNSSILQEHHQFAEFQSMGKSWETYNNYV</sequence>
<dbReference type="GO" id="GO:0003700">
    <property type="term" value="F:DNA-binding transcription factor activity"/>
    <property type="evidence" value="ECO:0007669"/>
    <property type="project" value="InterPro"/>
</dbReference>
<reference evidence="10 11" key="1">
    <citation type="submission" date="2019-01" db="EMBL/GenBank/DDBJ databases">
        <title>Sequencing of cultivated peanut Arachis hypogaea provides insights into genome evolution and oil improvement.</title>
        <authorList>
            <person name="Chen X."/>
        </authorList>
    </citation>
    <scope>NUCLEOTIDE SEQUENCE [LARGE SCALE GENOMIC DNA]</scope>
    <source>
        <strain evidence="11">cv. Fuhuasheng</strain>
        <tissue evidence="10">Leaves</tissue>
    </source>
</reference>
<evidence type="ECO:0000256" key="5">
    <source>
        <dbReference type="ARBA" id="ARBA00023163"/>
    </source>
</evidence>
<dbReference type="Proteomes" id="UP000289738">
    <property type="component" value="Chromosome B03"/>
</dbReference>
<evidence type="ECO:0008006" key="12">
    <source>
        <dbReference type="Google" id="ProtNLM"/>
    </source>
</evidence>